<sequence>MSGGGAEREGERKSQADRPLTMVSHTSFFDVTMDWEPSGRITLELFADQVPKTAENFHALSPGKKEFEFKFYMKDNMIRCE</sequence>
<reference evidence="2" key="1">
    <citation type="submission" date="2019-03" db="UniProtKB">
        <authorList>
            <consortium name="Ensembl"/>
        </authorList>
    </citation>
    <scope>IDENTIFICATION</scope>
</reference>
<dbReference type="AlphaFoldDB" id="A0A452UM62"/>
<dbReference type="Pfam" id="PF00160">
    <property type="entry name" value="Pro_isomerase"/>
    <property type="match status" value="1"/>
</dbReference>
<evidence type="ECO:0000259" key="1">
    <source>
        <dbReference type="PROSITE" id="PS50072"/>
    </source>
</evidence>
<dbReference type="GO" id="GO:0003755">
    <property type="term" value="F:peptidyl-prolyl cis-trans isomerase activity"/>
    <property type="evidence" value="ECO:0007669"/>
    <property type="project" value="InterPro"/>
</dbReference>
<dbReference type="Gene3D" id="2.40.100.10">
    <property type="entry name" value="Cyclophilin-like"/>
    <property type="match status" value="1"/>
</dbReference>
<dbReference type="InterPro" id="IPR029000">
    <property type="entry name" value="Cyclophilin-like_dom_sf"/>
</dbReference>
<organism evidence="2">
    <name type="scientific">Ursus maritimus</name>
    <name type="common">Polar bear</name>
    <name type="synonym">Thalarctos maritimus</name>
    <dbReference type="NCBI Taxonomy" id="29073"/>
    <lineage>
        <taxon>Eukaryota</taxon>
        <taxon>Metazoa</taxon>
        <taxon>Chordata</taxon>
        <taxon>Craniata</taxon>
        <taxon>Vertebrata</taxon>
        <taxon>Euteleostomi</taxon>
        <taxon>Mammalia</taxon>
        <taxon>Eutheria</taxon>
        <taxon>Laurasiatheria</taxon>
        <taxon>Carnivora</taxon>
        <taxon>Caniformia</taxon>
        <taxon>Ursidae</taxon>
        <taxon>Ursus</taxon>
    </lineage>
</organism>
<accession>A0A452UM62</accession>
<dbReference type="PROSITE" id="PS50072">
    <property type="entry name" value="CSA_PPIASE_2"/>
    <property type="match status" value="1"/>
</dbReference>
<dbReference type="Ensembl" id="ENSUMAT00000026153.1">
    <property type="protein sequence ID" value="ENSUMAP00000022061.1"/>
    <property type="gene ID" value="ENSUMAG00000016139.1"/>
</dbReference>
<evidence type="ECO:0000313" key="2">
    <source>
        <dbReference type="Ensembl" id="ENSUMAP00000022061"/>
    </source>
</evidence>
<proteinExistence type="predicted"/>
<protein>
    <recommendedName>
        <fullName evidence="1">PPIase cyclophilin-type domain-containing protein</fullName>
    </recommendedName>
</protein>
<feature type="domain" description="PPIase cyclophilin-type" evidence="1">
    <location>
        <begin position="28"/>
        <end position="81"/>
    </location>
</feature>
<name>A0A452UM62_URSMA</name>
<dbReference type="GeneTree" id="ENSGT00950000185280"/>
<dbReference type="SUPFAM" id="SSF50891">
    <property type="entry name" value="Cyclophilin-like"/>
    <property type="match status" value="1"/>
</dbReference>
<dbReference type="InterPro" id="IPR002130">
    <property type="entry name" value="Cyclophilin-type_PPIase_dom"/>
</dbReference>